<dbReference type="InterPro" id="IPR011989">
    <property type="entry name" value="ARM-like"/>
</dbReference>
<dbReference type="InterPro" id="IPR016024">
    <property type="entry name" value="ARM-type_fold"/>
</dbReference>
<dbReference type="EMBL" id="BQXS01012275">
    <property type="protein sequence ID" value="GKT20913.1"/>
    <property type="molecule type" value="Genomic_DNA"/>
</dbReference>
<accession>A0ABQ5JX96</accession>
<evidence type="ECO:0000256" key="1">
    <source>
        <dbReference type="ARBA" id="ARBA00011012"/>
    </source>
</evidence>
<organism evidence="2 3">
    <name type="scientific">Aduncisulcus paluster</name>
    <dbReference type="NCBI Taxonomy" id="2918883"/>
    <lineage>
        <taxon>Eukaryota</taxon>
        <taxon>Metamonada</taxon>
        <taxon>Carpediemonas-like organisms</taxon>
        <taxon>Aduncisulcus</taxon>
    </lineage>
</organism>
<evidence type="ECO:0000313" key="2">
    <source>
        <dbReference type="EMBL" id="GKT20913.1"/>
    </source>
</evidence>
<dbReference type="Proteomes" id="UP001057375">
    <property type="component" value="Unassembled WGS sequence"/>
</dbReference>
<reference evidence="2" key="1">
    <citation type="submission" date="2022-03" db="EMBL/GenBank/DDBJ databases">
        <title>Draft genome sequence of Aduncisulcus paluster, a free-living microaerophilic Fornicata.</title>
        <authorList>
            <person name="Yuyama I."/>
            <person name="Kume K."/>
            <person name="Tamura T."/>
            <person name="Inagaki Y."/>
            <person name="Hashimoto T."/>
        </authorList>
    </citation>
    <scope>NUCLEOTIDE SEQUENCE</scope>
    <source>
        <strain evidence="2">NY0171</strain>
    </source>
</reference>
<evidence type="ECO:0000313" key="3">
    <source>
        <dbReference type="Proteomes" id="UP001057375"/>
    </source>
</evidence>
<dbReference type="Pfam" id="PF08569">
    <property type="entry name" value="Mo25"/>
    <property type="match status" value="1"/>
</dbReference>
<dbReference type="PANTHER" id="PTHR10182:SF3">
    <property type="entry name" value="PROTEIN MO25"/>
    <property type="match status" value="1"/>
</dbReference>
<dbReference type="Gene3D" id="1.25.10.10">
    <property type="entry name" value="Leucine-rich Repeat Variant"/>
    <property type="match status" value="1"/>
</dbReference>
<name>A0ABQ5JX96_9EUKA</name>
<dbReference type="InterPro" id="IPR013878">
    <property type="entry name" value="Mo25"/>
</dbReference>
<sequence>MGFFRKSPVEIVKKLSKNIPLLAAESRIDSREADKKKIDTLKQLVSTDIEKLKTILYGSPSSLPNEQEIKEAVCASYDEDLIRLIIVNFRILPFETQKSSSHIITNLIRKNRDGTQATDSSCPAVSYFKSNPSILKYLFDGYKDSSIIVSCGLMLRELIRLRDVCKMVLNSHLIYDVLFKQLLSDNFDVASESFTLLKHILLRFRILTSEFLSREYDIFFKNYNTLLLEGNFVIKRQALKLLSEILIEPRNGDVRDRYIGVDENLKLIMVFLKDKSAAIRNEAFHVFKVFVANPRKTTEVVNILKRNKDKVITFLKEFEVEKEYDSFKKEKQILLKSIRDIDKVH</sequence>
<dbReference type="SUPFAM" id="SSF48371">
    <property type="entry name" value="ARM repeat"/>
    <property type="match status" value="1"/>
</dbReference>
<proteinExistence type="inferred from homology"/>
<gene>
    <name evidence="2" type="ORF">ADUPG1_011788</name>
</gene>
<dbReference type="PANTHER" id="PTHR10182">
    <property type="entry name" value="CALCIUM-BINDING PROTEIN 39-RELATED"/>
    <property type="match status" value="1"/>
</dbReference>
<comment type="caution">
    <text evidence="2">The sequence shown here is derived from an EMBL/GenBank/DDBJ whole genome shotgun (WGS) entry which is preliminary data.</text>
</comment>
<keyword evidence="3" id="KW-1185">Reference proteome</keyword>
<protein>
    <submittedName>
        <fullName evidence="2">Mo25-like protein</fullName>
    </submittedName>
</protein>
<comment type="similarity">
    <text evidence="1">Belongs to the Mo25 family.</text>
</comment>